<reference evidence="2" key="1">
    <citation type="journal article" date="2020" name="Nature">
        <title>Giant virus diversity and host interactions through global metagenomics.</title>
        <authorList>
            <person name="Schulz F."/>
            <person name="Roux S."/>
            <person name="Paez-Espino D."/>
            <person name="Jungbluth S."/>
            <person name="Walsh D.A."/>
            <person name="Denef V.J."/>
            <person name="McMahon K.D."/>
            <person name="Konstantinidis K.T."/>
            <person name="Eloe-Fadrosh E.A."/>
            <person name="Kyrpides N.C."/>
            <person name="Woyke T."/>
        </authorList>
    </citation>
    <scope>NUCLEOTIDE SEQUENCE</scope>
    <source>
        <strain evidence="2">GVMAG-M-3300027206-1</strain>
    </source>
</reference>
<evidence type="ECO:0000313" key="2">
    <source>
        <dbReference type="EMBL" id="QHU03597.1"/>
    </source>
</evidence>
<evidence type="ECO:0000256" key="1">
    <source>
        <dbReference type="SAM" id="MobiDB-lite"/>
    </source>
</evidence>
<dbReference type="AlphaFoldDB" id="A0A6C0JGK5"/>
<feature type="compositionally biased region" description="Polar residues" evidence="1">
    <location>
        <begin position="1"/>
        <end position="14"/>
    </location>
</feature>
<dbReference type="EMBL" id="MN740384">
    <property type="protein sequence ID" value="QHU03597.1"/>
    <property type="molecule type" value="Genomic_DNA"/>
</dbReference>
<protein>
    <submittedName>
        <fullName evidence="2">Uncharacterized protein</fullName>
    </submittedName>
</protein>
<proteinExistence type="predicted"/>
<organism evidence="2">
    <name type="scientific">viral metagenome</name>
    <dbReference type="NCBI Taxonomy" id="1070528"/>
    <lineage>
        <taxon>unclassified sequences</taxon>
        <taxon>metagenomes</taxon>
        <taxon>organismal metagenomes</taxon>
    </lineage>
</organism>
<accession>A0A6C0JGK5</accession>
<feature type="region of interest" description="Disordered" evidence="1">
    <location>
        <begin position="1"/>
        <end position="29"/>
    </location>
</feature>
<name>A0A6C0JGK5_9ZZZZ</name>
<sequence>MIATRIYNSVNEPTPASAPRHKTKSPCSKRPIVKVNIEERLRKDIVKYKTANNKIKTLAKWNLRSTRAALKDIEEMLEVIEDLYGEDTYE</sequence>